<comment type="caution">
    <text evidence="7">The sequence shown here is derived from an EMBL/GenBank/DDBJ whole genome shotgun (WGS) entry which is preliminary data.</text>
</comment>
<evidence type="ECO:0000256" key="2">
    <source>
        <dbReference type="ARBA" id="ARBA00022452"/>
    </source>
</evidence>
<keyword evidence="4" id="KW-0472">Membrane</keyword>
<dbReference type="PANTHER" id="PTHR30026">
    <property type="entry name" value="OUTER MEMBRANE PROTEIN TOLC"/>
    <property type="match status" value="1"/>
</dbReference>
<accession>A0A2M7GB75</accession>
<keyword evidence="5" id="KW-0998">Cell outer membrane</keyword>
<feature type="coiled-coil region" evidence="6">
    <location>
        <begin position="350"/>
        <end position="415"/>
    </location>
</feature>
<evidence type="ECO:0000256" key="4">
    <source>
        <dbReference type="ARBA" id="ARBA00023136"/>
    </source>
</evidence>
<evidence type="ECO:0000256" key="3">
    <source>
        <dbReference type="ARBA" id="ARBA00022692"/>
    </source>
</evidence>
<keyword evidence="3" id="KW-0812">Transmembrane</keyword>
<dbReference type="GO" id="GO:0015562">
    <property type="term" value="F:efflux transmembrane transporter activity"/>
    <property type="evidence" value="ECO:0007669"/>
    <property type="project" value="InterPro"/>
</dbReference>
<dbReference type="Gene3D" id="1.20.1600.10">
    <property type="entry name" value="Outer membrane efflux proteins (OEP)"/>
    <property type="match status" value="1"/>
</dbReference>
<evidence type="ECO:0008006" key="9">
    <source>
        <dbReference type="Google" id="ProtNLM"/>
    </source>
</evidence>
<evidence type="ECO:0000313" key="7">
    <source>
        <dbReference type="EMBL" id="PIW19432.1"/>
    </source>
</evidence>
<dbReference type="GO" id="GO:0009279">
    <property type="term" value="C:cell outer membrane"/>
    <property type="evidence" value="ECO:0007669"/>
    <property type="project" value="UniProtKB-SubCell"/>
</dbReference>
<dbReference type="GO" id="GO:1990281">
    <property type="term" value="C:efflux pump complex"/>
    <property type="evidence" value="ECO:0007669"/>
    <property type="project" value="TreeGrafter"/>
</dbReference>
<dbReference type="InterPro" id="IPR051906">
    <property type="entry name" value="TolC-like"/>
</dbReference>
<dbReference type="AlphaFoldDB" id="A0A2M7GB75"/>
<dbReference type="PANTHER" id="PTHR30026:SF21">
    <property type="entry name" value="SLR1270 PROTEIN"/>
    <property type="match status" value="1"/>
</dbReference>
<gene>
    <name evidence="7" type="ORF">COW36_00930</name>
</gene>
<organism evidence="7 8">
    <name type="scientific">bacterium (Candidatus Blackallbacteria) CG17_big_fil_post_rev_8_21_14_2_50_48_46</name>
    <dbReference type="NCBI Taxonomy" id="2014261"/>
    <lineage>
        <taxon>Bacteria</taxon>
        <taxon>Candidatus Blackallbacteria</taxon>
    </lineage>
</organism>
<evidence type="ECO:0000256" key="1">
    <source>
        <dbReference type="ARBA" id="ARBA00004442"/>
    </source>
</evidence>
<keyword evidence="2" id="KW-1134">Transmembrane beta strand</keyword>
<protein>
    <recommendedName>
        <fullName evidence="9">TolC family protein</fullName>
    </recommendedName>
</protein>
<evidence type="ECO:0000256" key="6">
    <source>
        <dbReference type="SAM" id="Coils"/>
    </source>
</evidence>
<comment type="subcellular location">
    <subcellularLocation>
        <location evidence="1">Cell outer membrane</location>
    </subcellularLocation>
</comment>
<dbReference type="Proteomes" id="UP000231019">
    <property type="component" value="Unassembled WGS sequence"/>
</dbReference>
<dbReference type="GO" id="GO:0015288">
    <property type="term" value="F:porin activity"/>
    <property type="evidence" value="ECO:0007669"/>
    <property type="project" value="TreeGrafter"/>
</dbReference>
<keyword evidence="6" id="KW-0175">Coiled coil</keyword>
<proteinExistence type="predicted"/>
<dbReference type="EMBL" id="PFFQ01000004">
    <property type="protein sequence ID" value="PIW19432.1"/>
    <property type="molecule type" value="Genomic_DNA"/>
</dbReference>
<evidence type="ECO:0000313" key="8">
    <source>
        <dbReference type="Proteomes" id="UP000231019"/>
    </source>
</evidence>
<evidence type="ECO:0000256" key="5">
    <source>
        <dbReference type="ARBA" id="ARBA00023237"/>
    </source>
</evidence>
<sequence length="470" mass="53176">MKQSKWFFFMLVAWLLMGAEPIFAQNLSLESVLQSLDQHYPPLQAARQKLEMAKGKRLQKQGAFDTKLKAKGSAIPLGYYEQIVLDSQVEQALPLWGLSLFGGYRLGAGNIAPYDGKKQTDGLGEIRTGFRLPLLRDGVIDQVRLEIAQADLELELARLDVFEKQLKFVKEASKYYWSWVAAAHKTRLAEDLLHLAEKRNQDILKSIQLGQLPRIAQIENQTSIFKRQAKLIETRQKQQTMAWELSLYLRKQTASVFTGAQAFADFPPVQNRAADQLLKPLTQALARRPEPLGYLVQLEQNRLSRVWAENQKQPQLDLNFAISKDLGGSDKTRDPLELEAGLGLEWPVQNRKATGLLQELVAKQKQLELEYGFWHEKIAVELQSVVTALVAAQQRVNLARQQVQVAQELELAEQERFALGATTLLVLNLREQSRGDAVNEQIEALESWFKAWAEYLAALGLVQESVLGLP</sequence>
<reference evidence="7 8" key="1">
    <citation type="submission" date="2017-09" db="EMBL/GenBank/DDBJ databases">
        <title>Depth-based differentiation of microbial function through sediment-hosted aquifers and enrichment of novel symbionts in the deep terrestrial subsurface.</title>
        <authorList>
            <person name="Probst A.J."/>
            <person name="Ladd B."/>
            <person name="Jarett J.K."/>
            <person name="Geller-Mcgrath D.E."/>
            <person name="Sieber C.M."/>
            <person name="Emerson J.B."/>
            <person name="Anantharaman K."/>
            <person name="Thomas B.C."/>
            <person name="Malmstrom R."/>
            <person name="Stieglmeier M."/>
            <person name="Klingl A."/>
            <person name="Woyke T."/>
            <person name="Ryan C.M."/>
            <person name="Banfield J.F."/>
        </authorList>
    </citation>
    <scope>NUCLEOTIDE SEQUENCE [LARGE SCALE GENOMIC DNA]</scope>
    <source>
        <strain evidence="7">CG17_big_fil_post_rev_8_21_14_2_50_48_46</strain>
    </source>
</reference>
<name>A0A2M7GB75_9BACT</name>
<dbReference type="SUPFAM" id="SSF56954">
    <property type="entry name" value="Outer membrane efflux proteins (OEP)"/>
    <property type="match status" value="1"/>
</dbReference>